<protein>
    <submittedName>
        <fullName evidence="3">Rpl18p protein</fullName>
    </submittedName>
</protein>
<feature type="chain" id="PRO_5044541736" evidence="2">
    <location>
        <begin position="17"/>
        <end position="395"/>
    </location>
</feature>
<dbReference type="RefSeq" id="XP_011301101.1">
    <property type="nucleotide sequence ID" value="XM_011302799.1"/>
</dbReference>
<evidence type="ECO:0000256" key="2">
    <source>
        <dbReference type="SAM" id="SignalP"/>
    </source>
</evidence>
<dbReference type="EMBL" id="GBYB01006806">
    <property type="protein sequence ID" value="JAG76573.1"/>
    <property type="molecule type" value="Transcribed_RNA"/>
</dbReference>
<dbReference type="KEGG" id="fas:105265355"/>
<evidence type="ECO:0000313" key="5">
    <source>
        <dbReference type="RefSeq" id="XP_011301101.1"/>
    </source>
</evidence>
<dbReference type="AlphaFoldDB" id="A0A0C9RIT3"/>
<feature type="region of interest" description="Disordered" evidence="1">
    <location>
        <begin position="323"/>
        <end position="346"/>
    </location>
</feature>
<accession>A0A0C9RIT3</accession>
<feature type="signal peptide" evidence="2">
    <location>
        <begin position="1"/>
        <end position="16"/>
    </location>
</feature>
<proteinExistence type="predicted"/>
<gene>
    <name evidence="3" type="primary">rpl18p</name>
    <name evidence="5" type="synonym">LOC105265355</name>
    <name evidence="3" type="ORF">g.19683</name>
</gene>
<dbReference type="Proteomes" id="UP000694866">
    <property type="component" value="Unplaced"/>
</dbReference>
<feature type="region of interest" description="Disordered" evidence="1">
    <location>
        <begin position="21"/>
        <end position="51"/>
    </location>
</feature>
<keyword evidence="2" id="KW-0732">Signal</keyword>
<evidence type="ECO:0000313" key="3">
    <source>
        <dbReference type="EMBL" id="JAG76573.1"/>
    </source>
</evidence>
<dbReference type="GeneID" id="105265355"/>
<evidence type="ECO:0000313" key="4">
    <source>
        <dbReference type="Proteomes" id="UP000694866"/>
    </source>
</evidence>
<reference evidence="3" key="1">
    <citation type="submission" date="2015-01" db="EMBL/GenBank/DDBJ databases">
        <title>Transcriptome Assembly of Fopius arisanus.</title>
        <authorList>
            <person name="Geib S."/>
        </authorList>
    </citation>
    <scope>NUCLEOTIDE SEQUENCE</scope>
</reference>
<accession>A0A9R1T1P2</accession>
<dbReference type="OrthoDB" id="7694545at2759"/>
<reference evidence="5" key="2">
    <citation type="submission" date="2025-04" db="UniProtKB">
        <authorList>
            <consortium name="RefSeq"/>
        </authorList>
    </citation>
    <scope>IDENTIFICATION</scope>
    <source>
        <strain evidence="5">USDA-PBARC FA_bdor</strain>
        <tissue evidence="5">Whole organism</tissue>
    </source>
</reference>
<sequence>MKAIIIVSLLVPLSLGDQKIHPEDIERDNHPENRSPLPQRPYSPDPEAGPERYMIVTSNHVDYTGQSNGHNGDNVDSDIRYQMKTEDDTSTKAQSPDNYVEYPVQIQMPKRLEHVNYRQHLVEWPRPLGDHQYQMNQQRLMRYPVQTLREAVYIPASQLLAYSRNFWLSQALATKNSGLLQHLAPQIVEKSPAAVYSTALGQSAHTASTYAGYPSAIDPHPEEILPAKVVLSQPQIQYLQEFSYKPTKSQADVDHVGTYASTPVHAQGQAVSYLQSQLGHLNNREEPKKVQYNIRLTKPVYRTQTDQRHLKVSDLPRQELAAPLHSTGDDRQPSSNIDHTPESKSLLGSYIPSHVIAAQDAARYRERPLKLEGGFLPSKMNFFHVYGKRKSKYTQ</sequence>
<keyword evidence="4" id="KW-1185">Reference proteome</keyword>
<feature type="compositionally biased region" description="Basic and acidic residues" evidence="1">
    <location>
        <begin position="21"/>
        <end position="33"/>
    </location>
</feature>
<name>A0A0C9RIT3_9HYME</name>
<evidence type="ECO:0000256" key="1">
    <source>
        <dbReference type="SAM" id="MobiDB-lite"/>
    </source>
</evidence>
<organism evidence="3">
    <name type="scientific">Fopius arisanus</name>
    <dbReference type="NCBI Taxonomy" id="64838"/>
    <lineage>
        <taxon>Eukaryota</taxon>
        <taxon>Metazoa</taxon>
        <taxon>Ecdysozoa</taxon>
        <taxon>Arthropoda</taxon>
        <taxon>Hexapoda</taxon>
        <taxon>Insecta</taxon>
        <taxon>Pterygota</taxon>
        <taxon>Neoptera</taxon>
        <taxon>Endopterygota</taxon>
        <taxon>Hymenoptera</taxon>
        <taxon>Apocrita</taxon>
        <taxon>Ichneumonoidea</taxon>
        <taxon>Braconidae</taxon>
        <taxon>Opiinae</taxon>
        <taxon>Fopius</taxon>
    </lineage>
</organism>